<evidence type="ECO:0000256" key="15">
    <source>
        <dbReference type="ARBA" id="ARBA00047853"/>
    </source>
</evidence>
<evidence type="ECO:0000256" key="10">
    <source>
        <dbReference type="ARBA" id="ARBA00023014"/>
    </source>
</evidence>
<evidence type="ECO:0000313" key="20">
    <source>
        <dbReference type="Proteomes" id="UP000827092"/>
    </source>
</evidence>
<evidence type="ECO:0000256" key="12">
    <source>
        <dbReference type="ARBA" id="ARBA00025712"/>
    </source>
</evidence>
<dbReference type="GO" id="GO:0008203">
    <property type="term" value="P:cholesterol metabolic process"/>
    <property type="evidence" value="ECO:0007669"/>
    <property type="project" value="InterPro"/>
</dbReference>
<evidence type="ECO:0000256" key="9">
    <source>
        <dbReference type="ARBA" id="ARBA00023004"/>
    </source>
</evidence>
<reference evidence="19 20" key="1">
    <citation type="journal article" date="2022" name="Nat. Ecol. Evol.">
        <title>A masculinizing supergene underlies an exaggerated male reproductive morph in a spider.</title>
        <authorList>
            <person name="Hendrickx F."/>
            <person name="De Corte Z."/>
            <person name="Sonet G."/>
            <person name="Van Belleghem S.M."/>
            <person name="Kostlbacher S."/>
            <person name="Vangestel C."/>
        </authorList>
    </citation>
    <scope>NUCLEOTIDE SEQUENCE [LARGE SCALE GENOMIC DNA]</scope>
    <source>
        <strain evidence="19">W744_W776</strain>
    </source>
</reference>
<evidence type="ECO:0000256" key="1">
    <source>
        <dbReference type="ARBA" id="ARBA00001962"/>
    </source>
</evidence>
<keyword evidence="6" id="KW-0479">Metal-binding</keyword>
<feature type="transmembrane region" description="Helical" evidence="17">
    <location>
        <begin position="110"/>
        <end position="130"/>
    </location>
</feature>
<dbReference type="SUPFAM" id="SSF50022">
    <property type="entry name" value="ISP domain"/>
    <property type="match status" value="1"/>
</dbReference>
<dbReference type="PROSITE" id="PS51296">
    <property type="entry name" value="RIESKE"/>
    <property type="match status" value="1"/>
</dbReference>
<dbReference type="GO" id="GO:0016020">
    <property type="term" value="C:membrane"/>
    <property type="evidence" value="ECO:0007669"/>
    <property type="project" value="UniProtKB-SubCell"/>
</dbReference>
<keyword evidence="20" id="KW-1185">Reference proteome</keyword>
<keyword evidence="4 17" id="KW-0812">Transmembrane</keyword>
<dbReference type="GO" id="GO:0005737">
    <property type="term" value="C:cytoplasm"/>
    <property type="evidence" value="ECO:0007669"/>
    <property type="project" value="TreeGrafter"/>
</dbReference>
<evidence type="ECO:0000256" key="8">
    <source>
        <dbReference type="ARBA" id="ARBA00023002"/>
    </source>
</evidence>
<dbReference type="Proteomes" id="UP000827092">
    <property type="component" value="Unassembled WGS sequence"/>
</dbReference>
<dbReference type="Pfam" id="PF00355">
    <property type="entry name" value="Rieske"/>
    <property type="match status" value="1"/>
</dbReference>
<evidence type="ECO:0000313" key="19">
    <source>
        <dbReference type="EMBL" id="KAG8184615.1"/>
    </source>
</evidence>
<evidence type="ECO:0000256" key="4">
    <source>
        <dbReference type="ARBA" id="ARBA00022692"/>
    </source>
</evidence>
<evidence type="ECO:0000256" key="6">
    <source>
        <dbReference type="ARBA" id="ARBA00022723"/>
    </source>
</evidence>
<comment type="pathway">
    <text evidence="12">Steroid hormone biosynthesis; dafachronic acid biosynthesis.</text>
</comment>
<dbReference type="SUPFAM" id="SSF55961">
    <property type="entry name" value="Bet v1-like"/>
    <property type="match status" value="1"/>
</dbReference>
<accession>A0AAV6UKE3</accession>
<proteinExistence type="inferred from homology"/>
<evidence type="ECO:0000256" key="7">
    <source>
        <dbReference type="ARBA" id="ARBA00022989"/>
    </source>
</evidence>
<comment type="caution">
    <text evidence="19">The sequence shown here is derived from an EMBL/GenBank/DDBJ whole genome shotgun (WGS) entry which is preliminary data.</text>
</comment>
<evidence type="ECO:0000256" key="3">
    <source>
        <dbReference type="ARBA" id="ARBA00004972"/>
    </source>
</evidence>
<comment type="pathway">
    <text evidence="3">Hormone biosynthesis.</text>
</comment>
<keyword evidence="9" id="KW-0408">Iron</keyword>
<comment type="catalytic activity">
    <reaction evidence="15">
        <text>cholesterol + NADH + O2 + H(+) = 7-dehydrocholesterol + NAD(+) + 2 H2O</text>
        <dbReference type="Rhea" id="RHEA:51644"/>
        <dbReference type="ChEBI" id="CHEBI:15377"/>
        <dbReference type="ChEBI" id="CHEBI:15378"/>
        <dbReference type="ChEBI" id="CHEBI:15379"/>
        <dbReference type="ChEBI" id="CHEBI:16113"/>
        <dbReference type="ChEBI" id="CHEBI:17759"/>
        <dbReference type="ChEBI" id="CHEBI:57540"/>
        <dbReference type="ChEBI" id="CHEBI:57945"/>
        <dbReference type="EC" id="1.14.19.21"/>
    </reaction>
    <physiologicalReaction direction="left-to-right" evidence="15">
        <dbReference type="Rhea" id="RHEA:51645"/>
    </physiologicalReaction>
</comment>
<evidence type="ECO:0000259" key="18">
    <source>
        <dbReference type="PROSITE" id="PS51296"/>
    </source>
</evidence>
<dbReference type="Gene3D" id="2.102.10.10">
    <property type="entry name" value="Rieske [2Fe-2S] iron-sulphur domain"/>
    <property type="match status" value="1"/>
</dbReference>
<protein>
    <recommendedName>
        <fullName evidence="14">cholesterol 7-desaturase</fullName>
        <ecNumber evidence="14">1.14.19.21</ecNumber>
    </recommendedName>
</protein>
<keyword evidence="8" id="KW-0560">Oxidoreductase</keyword>
<comment type="subcellular location">
    <subcellularLocation>
        <location evidence="2">Membrane</location>
    </subcellularLocation>
</comment>
<comment type="catalytic activity">
    <reaction evidence="16">
        <text>cholesterol + NADPH + O2 + H(+) = 7-dehydrocholesterol + NADP(+) + 2 H2O</text>
        <dbReference type="Rhea" id="RHEA:45024"/>
        <dbReference type="ChEBI" id="CHEBI:15377"/>
        <dbReference type="ChEBI" id="CHEBI:15378"/>
        <dbReference type="ChEBI" id="CHEBI:15379"/>
        <dbReference type="ChEBI" id="CHEBI:16113"/>
        <dbReference type="ChEBI" id="CHEBI:17759"/>
        <dbReference type="ChEBI" id="CHEBI:57783"/>
        <dbReference type="ChEBI" id="CHEBI:58349"/>
        <dbReference type="EC" id="1.14.19.21"/>
    </reaction>
    <physiologicalReaction direction="left-to-right" evidence="16">
        <dbReference type="Rhea" id="RHEA:45025"/>
    </physiologicalReaction>
</comment>
<evidence type="ECO:0000256" key="16">
    <source>
        <dbReference type="ARBA" id="ARBA00049548"/>
    </source>
</evidence>
<dbReference type="InterPro" id="IPR017941">
    <property type="entry name" value="Rieske_2Fe-2S"/>
</dbReference>
<dbReference type="EMBL" id="JAFNEN010000367">
    <property type="protein sequence ID" value="KAG8184615.1"/>
    <property type="molecule type" value="Genomic_DNA"/>
</dbReference>
<dbReference type="EC" id="1.14.19.21" evidence="14"/>
<feature type="domain" description="Rieske" evidence="18">
    <location>
        <begin position="184"/>
        <end position="287"/>
    </location>
</feature>
<name>A0AAV6UKE3_9ARAC</name>
<dbReference type="GO" id="GO:0046872">
    <property type="term" value="F:metal ion binding"/>
    <property type="evidence" value="ECO:0007669"/>
    <property type="project" value="UniProtKB-KW"/>
</dbReference>
<comment type="similarity">
    <text evidence="13">Belongs to the cholesterol 7-desaturase family.</text>
</comment>
<dbReference type="GO" id="GO:0051537">
    <property type="term" value="F:2 iron, 2 sulfur cluster binding"/>
    <property type="evidence" value="ECO:0007669"/>
    <property type="project" value="UniProtKB-KW"/>
</dbReference>
<dbReference type="PANTHER" id="PTHR21266">
    <property type="entry name" value="IRON-SULFUR DOMAIN CONTAINING PROTEIN"/>
    <property type="match status" value="1"/>
</dbReference>
<dbReference type="InterPro" id="IPR050584">
    <property type="entry name" value="Cholesterol_7-desaturase"/>
</dbReference>
<dbReference type="Gene3D" id="3.90.380.10">
    <property type="entry name" value="Naphthalene 1,2-dioxygenase Alpha Subunit, Chain A, domain 1"/>
    <property type="match status" value="1"/>
</dbReference>
<dbReference type="AlphaFoldDB" id="A0AAV6UKE3"/>
<evidence type="ECO:0000256" key="5">
    <source>
        <dbReference type="ARBA" id="ARBA00022714"/>
    </source>
</evidence>
<evidence type="ECO:0000256" key="11">
    <source>
        <dbReference type="ARBA" id="ARBA00023136"/>
    </source>
</evidence>
<evidence type="ECO:0000256" key="14">
    <source>
        <dbReference type="ARBA" id="ARBA00026095"/>
    </source>
</evidence>
<dbReference type="PANTHER" id="PTHR21266:SF32">
    <property type="entry name" value="CHOLESTEROL 7-DESATURASE NVD"/>
    <property type="match status" value="1"/>
</dbReference>
<keyword evidence="5" id="KW-0001">2Fe-2S</keyword>
<dbReference type="Pfam" id="PF19298">
    <property type="entry name" value="KshA_C"/>
    <property type="match status" value="1"/>
</dbReference>
<comment type="cofactor">
    <cofactor evidence="1">
        <name>Fe cation</name>
        <dbReference type="ChEBI" id="CHEBI:24875"/>
    </cofactor>
</comment>
<feature type="transmembrane region" description="Helical" evidence="17">
    <location>
        <begin position="72"/>
        <end position="90"/>
    </location>
</feature>
<gene>
    <name evidence="19" type="ORF">JTE90_022666</name>
</gene>
<evidence type="ECO:0000256" key="2">
    <source>
        <dbReference type="ARBA" id="ARBA00004370"/>
    </source>
</evidence>
<keyword evidence="7 17" id="KW-1133">Transmembrane helix</keyword>
<dbReference type="InterPro" id="IPR036922">
    <property type="entry name" value="Rieske_2Fe-2S_sf"/>
</dbReference>
<keyword evidence="10" id="KW-0411">Iron-sulfur</keyword>
<evidence type="ECO:0000256" key="17">
    <source>
        <dbReference type="SAM" id="Phobius"/>
    </source>
</evidence>
<dbReference type="GO" id="GO:0170056">
    <property type="term" value="F:cholesterol 7-desaturase [NAD(P)H] activity"/>
    <property type="evidence" value="ECO:0007669"/>
    <property type="project" value="UniProtKB-EC"/>
</dbReference>
<organism evidence="19 20">
    <name type="scientific">Oedothorax gibbosus</name>
    <dbReference type="NCBI Taxonomy" id="931172"/>
    <lineage>
        <taxon>Eukaryota</taxon>
        <taxon>Metazoa</taxon>
        <taxon>Ecdysozoa</taxon>
        <taxon>Arthropoda</taxon>
        <taxon>Chelicerata</taxon>
        <taxon>Arachnida</taxon>
        <taxon>Araneae</taxon>
        <taxon>Araneomorphae</taxon>
        <taxon>Entelegynae</taxon>
        <taxon>Araneoidea</taxon>
        <taxon>Linyphiidae</taxon>
        <taxon>Erigoninae</taxon>
        <taxon>Oedothorax</taxon>
    </lineage>
</organism>
<dbReference type="InterPro" id="IPR045605">
    <property type="entry name" value="KshA-like_C"/>
</dbReference>
<sequence length="523" mass="59601">MSHCTSGNNSRCPKTLLDWLASDVTSEQSPLGASADGPQTTMSFSRVVGAAIVCFVVCNAFYKWLHRHKLRYLLRLSLATSILSLSLHILCHLQTTYDTTFCSSIRDHLSWTTPISLLFVLVMVIVRYHWAVPYNITKSQLSVGFSHLEAPAKKRLKKVKDMARERLMSGYPGQLPPVYPNGWIPIVESNEVKTGEVVSVTAIGQKFCVFRGELGSAYVLDAYCPHLGADLSAGGTVKGECVECPFHGWQFGGKDGTCHKIPYSDKVPDIARAKTWPSRDVNGFIFVWHHAEDEEPSWEMPAIPEVQSGQWRFRGKTAHEVHCHIQEIPENGADVAHLHQVHSNSVFLGQRWMDAGGHWMDFLLNALQHDWLPQWEADTSRSHVGRIRLSQRMRIFGVELPLSKLQLNIEQIGPACVHLHVDWWFGRGVLLQHITPEGPLTQRVVHLLYTEPGFRQFPADLFVLGESIMLERDIAVWNNKMFLRTPVLVREDKLIARYRRWYSQFYSQNSPTLQSERERTLDW</sequence>
<feature type="transmembrane region" description="Helical" evidence="17">
    <location>
        <begin position="47"/>
        <end position="65"/>
    </location>
</feature>
<keyword evidence="11 17" id="KW-0472">Membrane</keyword>
<evidence type="ECO:0000256" key="13">
    <source>
        <dbReference type="ARBA" id="ARBA00025729"/>
    </source>
</evidence>